<feature type="transmembrane region" description="Helical" evidence="1">
    <location>
        <begin position="6"/>
        <end position="23"/>
    </location>
</feature>
<organism evidence="2 3">
    <name type="scientific">Rhypophila decipiens</name>
    <dbReference type="NCBI Taxonomy" id="261697"/>
    <lineage>
        <taxon>Eukaryota</taxon>
        <taxon>Fungi</taxon>
        <taxon>Dikarya</taxon>
        <taxon>Ascomycota</taxon>
        <taxon>Pezizomycotina</taxon>
        <taxon>Sordariomycetes</taxon>
        <taxon>Sordariomycetidae</taxon>
        <taxon>Sordariales</taxon>
        <taxon>Naviculisporaceae</taxon>
        <taxon>Rhypophila</taxon>
    </lineage>
</organism>
<feature type="transmembrane region" description="Helical" evidence="1">
    <location>
        <begin position="65"/>
        <end position="82"/>
    </location>
</feature>
<evidence type="ECO:0000313" key="3">
    <source>
        <dbReference type="Proteomes" id="UP001301769"/>
    </source>
</evidence>
<feature type="transmembrane region" description="Helical" evidence="1">
    <location>
        <begin position="152"/>
        <end position="173"/>
    </location>
</feature>
<evidence type="ECO:0000256" key="1">
    <source>
        <dbReference type="SAM" id="Phobius"/>
    </source>
</evidence>
<evidence type="ECO:0000313" key="2">
    <source>
        <dbReference type="EMBL" id="KAK4209542.1"/>
    </source>
</evidence>
<dbReference type="AlphaFoldDB" id="A0AAN7B4C8"/>
<gene>
    <name evidence="2" type="ORF">QBC37DRAFT_450067</name>
</gene>
<reference evidence="2" key="1">
    <citation type="journal article" date="2023" name="Mol. Phylogenet. Evol.">
        <title>Genome-scale phylogeny and comparative genomics of the fungal order Sordariales.</title>
        <authorList>
            <person name="Hensen N."/>
            <person name="Bonometti L."/>
            <person name="Westerberg I."/>
            <person name="Brannstrom I.O."/>
            <person name="Guillou S."/>
            <person name="Cros-Aarteil S."/>
            <person name="Calhoun S."/>
            <person name="Haridas S."/>
            <person name="Kuo A."/>
            <person name="Mondo S."/>
            <person name="Pangilinan J."/>
            <person name="Riley R."/>
            <person name="LaButti K."/>
            <person name="Andreopoulos B."/>
            <person name="Lipzen A."/>
            <person name="Chen C."/>
            <person name="Yan M."/>
            <person name="Daum C."/>
            <person name="Ng V."/>
            <person name="Clum A."/>
            <person name="Steindorff A."/>
            <person name="Ohm R.A."/>
            <person name="Martin F."/>
            <person name="Silar P."/>
            <person name="Natvig D.O."/>
            <person name="Lalanne C."/>
            <person name="Gautier V."/>
            <person name="Ament-Velasquez S.L."/>
            <person name="Kruys A."/>
            <person name="Hutchinson M.I."/>
            <person name="Powell A.J."/>
            <person name="Barry K."/>
            <person name="Miller A.N."/>
            <person name="Grigoriev I.V."/>
            <person name="Debuchy R."/>
            <person name="Gladieux P."/>
            <person name="Hiltunen Thoren M."/>
            <person name="Johannesson H."/>
        </authorList>
    </citation>
    <scope>NUCLEOTIDE SEQUENCE</scope>
    <source>
        <strain evidence="2">PSN293</strain>
    </source>
</reference>
<keyword evidence="3" id="KW-1185">Reference proteome</keyword>
<feature type="transmembrane region" description="Helical" evidence="1">
    <location>
        <begin position="239"/>
        <end position="258"/>
    </location>
</feature>
<protein>
    <submittedName>
        <fullName evidence="2">Uncharacterized protein</fullName>
    </submittedName>
</protein>
<comment type="caution">
    <text evidence="2">The sequence shown here is derived from an EMBL/GenBank/DDBJ whole genome shotgun (WGS) entry which is preliminary data.</text>
</comment>
<accession>A0AAN7B4C8</accession>
<dbReference type="EMBL" id="MU858201">
    <property type="protein sequence ID" value="KAK4209542.1"/>
    <property type="molecule type" value="Genomic_DNA"/>
</dbReference>
<keyword evidence="1" id="KW-0812">Transmembrane</keyword>
<name>A0AAN7B4C8_9PEZI</name>
<dbReference type="Proteomes" id="UP001301769">
    <property type="component" value="Unassembled WGS sequence"/>
</dbReference>
<keyword evidence="1" id="KW-0472">Membrane</keyword>
<sequence>MWQQLLTATSTLLPIIAYLFLPSTSSGETYCLIVLINIFTFHLPNILVYFDSLGQKTENNNASSVLYWLLPAALSWIGYPLAHLKWHTELHGGGQVNRHNDGDDDRFDEAAEFALWMAMLVVYLLCEEAWLGQRGPNQNDPYYYYDMSQQQLVSLTRLFLAIGVSLVWTVLAARGHEEWIKRLVADWLWRFTNRKVCSWRWWFPKAKEDREYYSLEEGDGGERMGGHLEHMWSKRVHKWLWISVSVLVVLQLMTLIPLCT</sequence>
<keyword evidence="1" id="KW-1133">Transmembrane helix</keyword>
<reference evidence="2" key="2">
    <citation type="submission" date="2023-05" db="EMBL/GenBank/DDBJ databases">
        <authorList>
            <consortium name="Lawrence Berkeley National Laboratory"/>
            <person name="Steindorff A."/>
            <person name="Hensen N."/>
            <person name="Bonometti L."/>
            <person name="Westerberg I."/>
            <person name="Brannstrom I.O."/>
            <person name="Guillou S."/>
            <person name="Cros-Aarteil S."/>
            <person name="Calhoun S."/>
            <person name="Haridas S."/>
            <person name="Kuo A."/>
            <person name="Mondo S."/>
            <person name="Pangilinan J."/>
            <person name="Riley R."/>
            <person name="Labutti K."/>
            <person name="Andreopoulos B."/>
            <person name="Lipzen A."/>
            <person name="Chen C."/>
            <person name="Yanf M."/>
            <person name="Daum C."/>
            <person name="Ng V."/>
            <person name="Clum A."/>
            <person name="Ohm R."/>
            <person name="Martin F."/>
            <person name="Silar P."/>
            <person name="Natvig D."/>
            <person name="Lalanne C."/>
            <person name="Gautier V."/>
            <person name="Ament-Velasquez S.L."/>
            <person name="Kruys A."/>
            <person name="Hutchinson M.I."/>
            <person name="Powell A.J."/>
            <person name="Barry K."/>
            <person name="Miller A.N."/>
            <person name="Grigoriev I.V."/>
            <person name="Debuchy R."/>
            <person name="Gladieux P."/>
            <person name="Thoren M.H."/>
            <person name="Johannesson H."/>
        </authorList>
    </citation>
    <scope>NUCLEOTIDE SEQUENCE</scope>
    <source>
        <strain evidence="2">PSN293</strain>
    </source>
</reference>
<feature type="transmembrane region" description="Helical" evidence="1">
    <location>
        <begin position="30"/>
        <end position="50"/>
    </location>
</feature>
<proteinExistence type="predicted"/>
<feature type="transmembrane region" description="Helical" evidence="1">
    <location>
        <begin position="113"/>
        <end position="132"/>
    </location>
</feature>